<feature type="signal peptide" evidence="2">
    <location>
        <begin position="1"/>
        <end position="20"/>
    </location>
</feature>
<keyword evidence="5" id="KW-1185">Reference proteome</keyword>
<dbReference type="EMBL" id="OV696693">
    <property type="protein sequence ID" value="CAH1272761.1"/>
    <property type="molecule type" value="Genomic_DNA"/>
</dbReference>
<keyword evidence="2" id="KW-0732">Signal</keyword>
<sequence>MMATNALISISTVRWLQVFATVKGTGQTAVHAWSAGAGVSVLHHKNPLVEQWGSLGIKRVKIVLEAPTGDVELIFNGENTDKFSWFSQDRLISSPWNDVNSEPNDFFSITGYARPLRTFFINRSHDGCPRDFGWLVLAERNHCAWERAPVDQRPYILFSRGTTYVNWNDGCPGGYRYHQHSRSCYKAFNRRTNYNSAAETCSSDGGTLAMPRDSTTNTFLINLKDAVDNNGYFWFGLSYRAKEGRWVWADGAALGSFTSWYPKMPDNSGGNEDCAEYWTNDKWNDYKCSDSSRKFICQVTPN</sequence>
<dbReference type="PANTHER" id="PTHR22801:SF63">
    <property type="entry name" value="C-TYPE LECTIN DOMAIN-CONTAINING PROTEIN"/>
    <property type="match status" value="1"/>
</dbReference>
<feature type="domain" description="C-type lectin" evidence="3">
    <location>
        <begin position="171"/>
        <end position="298"/>
    </location>
</feature>
<evidence type="ECO:0000256" key="2">
    <source>
        <dbReference type="SAM" id="SignalP"/>
    </source>
</evidence>
<dbReference type="PANTHER" id="PTHR22801">
    <property type="entry name" value="LITHOSTATHINE"/>
    <property type="match status" value="1"/>
</dbReference>
<dbReference type="SMART" id="SM00034">
    <property type="entry name" value="CLECT"/>
    <property type="match status" value="1"/>
</dbReference>
<dbReference type="Gene3D" id="3.10.100.10">
    <property type="entry name" value="Mannose-Binding Protein A, subunit A"/>
    <property type="match status" value="1"/>
</dbReference>
<dbReference type="SUPFAM" id="SSF56436">
    <property type="entry name" value="C-type lectin-like"/>
    <property type="match status" value="1"/>
</dbReference>
<dbReference type="InterPro" id="IPR050801">
    <property type="entry name" value="Ca-Dep_Lectins_ImmuneDev"/>
</dbReference>
<evidence type="ECO:0000259" key="3">
    <source>
        <dbReference type="SMART" id="SM00034"/>
    </source>
</evidence>
<evidence type="ECO:0000313" key="4">
    <source>
        <dbReference type="EMBL" id="CAH1272761.1"/>
    </source>
</evidence>
<dbReference type="PROSITE" id="PS00615">
    <property type="entry name" value="C_TYPE_LECTIN_1"/>
    <property type="match status" value="1"/>
</dbReference>
<dbReference type="InterPro" id="IPR016187">
    <property type="entry name" value="CTDL_fold"/>
</dbReference>
<dbReference type="InterPro" id="IPR001304">
    <property type="entry name" value="C-type_lectin-like"/>
</dbReference>
<dbReference type="Pfam" id="PF00059">
    <property type="entry name" value="Lectin_C"/>
    <property type="match status" value="1"/>
</dbReference>
<accession>A0A8K0ACG3</accession>
<evidence type="ECO:0000256" key="1">
    <source>
        <dbReference type="ARBA" id="ARBA00023157"/>
    </source>
</evidence>
<dbReference type="InterPro" id="IPR018378">
    <property type="entry name" value="C-type_lectin_CS"/>
</dbReference>
<evidence type="ECO:0000313" key="5">
    <source>
        <dbReference type="Proteomes" id="UP000838412"/>
    </source>
</evidence>
<dbReference type="Proteomes" id="UP000838412">
    <property type="component" value="Chromosome 8"/>
</dbReference>
<organism evidence="4 5">
    <name type="scientific">Branchiostoma lanceolatum</name>
    <name type="common">Common lancelet</name>
    <name type="synonym">Amphioxus lanceolatum</name>
    <dbReference type="NCBI Taxonomy" id="7740"/>
    <lineage>
        <taxon>Eukaryota</taxon>
        <taxon>Metazoa</taxon>
        <taxon>Chordata</taxon>
        <taxon>Cephalochordata</taxon>
        <taxon>Leptocardii</taxon>
        <taxon>Amphioxiformes</taxon>
        <taxon>Branchiostomatidae</taxon>
        <taxon>Branchiostoma</taxon>
    </lineage>
</organism>
<dbReference type="AlphaFoldDB" id="A0A8K0ACG3"/>
<protein>
    <submittedName>
        <fullName evidence="4">COLEC10 protein</fullName>
    </submittedName>
</protein>
<proteinExistence type="predicted"/>
<feature type="chain" id="PRO_5035433349" evidence="2">
    <location>
        <begin position="21"/>
        <end position="302"/>
    </location>
</feature>
<dbReference type="OrthoDB" id="6077660at2759"/>
<reference evidence="4" key="1">
    <citation type="submission" date="2022-01" db="EMBL/GenBank/DDBJ databases">
        <authorList>
            <person name="Braso-Vives M."/>
        </authorList>
    </citation>
    <scope>NUCLEOTIDE SEQUENCE</scope>
</reference>
<gene>
    <name evidence="4" type="primary">COLEC10</name>
    <name evidence="4" type="ORF">BLAG_LOCUS24320</name>
</gene>
<dbReference type="InterPro" id="IPR016186">
    <property type="entry name" value="C-type_lectin-like/link_sf"/>
</dbReference>
<keyword evidence="1" id="KW-1015">Disulfide bond</keyword>
<name>A0A8K0ACG3_BRALA</name>